<sequence>MTNPCKAILINPFDQTVTEVEYNGDFHHIYELIECDTYDVARINENGDGIFVDDDGLFKQDQMFFQHEDYPSPLAGRGLVLGCDEEGESVVPDTSLSEVIKKVKFVLPIRVDEEIIWIDKTIRTDNPYSGRT</sequence>
<gene>
    <name evidence="2" type="ORF">UFOVP1298_15</name>
</gene>
<accession>A0A6J5RDT5</accession>
<name>A0A6J5RDT5_9CAUD</name>
<dbReference type="EMBL" id="LR797250">
    <property type="protein sequence ID" value="CAB4195373.1"/>
    <property type="molecule type" value="Genomic_DNA"/>
</dbReference>
<organism evidence="2">
    <name type="scientific">uncultured Caudovirales phage</name>
    <dbReference type="NCBI Taxonomy" id="2100421"/>
    <lineage>
        <taxon>Viruses</taxon>
        <taxon>Duplodnaviria</taxon>
        <taxon>Heunggongvirae</taxon>
        <taxon>Uroviricota</taxon>
        <taxon>Caudoviricetes</taxon>
        <taxon>Peduoviridae</taxon>
        <taxon>Maltschvirus</taxon>
        <taxon>Maltschvirus maltsch</taxon>
    </lineage>
</organism>
<dbReference type="InterPro" id="IPR024559">
    <property type="entry name" value="DUF3846"/>
</dbReference>
<reference evidence="2" key="1">
    <citation type="submission" date="2020-05" db="EMBL/GenBank/DDBJ databases">
        <authorList>
            <person name="Chiriac C."/>
            <person name="Salcher M."/>
            <person name="Ghai R."/>
            <person name="Kavagutti S V."/>
        </authorList>
    </citation>
    <scope>NUCLEOTIDE SEQUENCE</scope>
</reference>
<dbReference type="Pfam" id="PF12957">
    <property type="entry name" value="DUF3846"/>
    <property type="match status" value="1"/>
</dbReference>
<evidence type="ECO:0000313" key="2">
    <source>
        <dbReference type="EMBL" id="CAB4195373.1"/>
    </source>
</evidence>
<proteinExistence type="predicted"/>
<evidence type="ECO:0000259" key="1">
    <source>
        <dbReference type="Pfam" id="PF12957"/>
    </source>
</evidence>
<protein>
    <recommendedName>
        <fullName evidence="1">DUF3846 domain-containing protein</fullName>
    </recommendedName>
</protein>
<feature type="domain" description="DUF3846" evidence="1">
    <location>
        <begin position="6"/>
        <end position="101"/>
    </location>
</feature>